<dbReference type="Gene3D" id="6.10.140.750">
    <property type="match status" value="1"/>
</dbReference>
<dbReference type="Pfam" id="PF00805">
    <property type="entry name" value="Pentapeptide"/>
    <property type="match status" value="3"/>
</dbReference>
<dbReference type="InterPro" id="IPR051082">
    <property type="entry name" value="Pentapeptide-BTB/POZ_domain"/>
</dbReference>
<dbReference type="CDD" id="cd17073">
    <property type="entry name" value="KHA"/>
    <property type="match status" value="1"/>
</dbReference>
<dbReference type="Gene3D" id="3.30.710.10">
    <property type="entry name" value="Potassium Channel Kv1.1, Chain A"/>
    <property type="match status" value="1"/>
</dbReference>
<dbReference type="SUPFAM" id="SSF89837">
    <property type="entry name" value="Doublecortin (DC)"/>
    <property type="match status" value="1"/>
</dbReference>
<evidence type="ECO:0000313" key="2">
    <source>
        <dbReference type="EMBL" id="KAK7102251.1"/>
    </source>
</evidence>
<dbReference type="SUPFAM" id="SSF141571">
    <property type="entry name" value="Pentapeptide repeat-like"/>
    <property type="match status" value="1"/>
</dbReference>
<dbReference type="InterPro" id="IPR001646">
    <property type="entry name" value="5peptide_repeat"/>
</dbReference>
<protein>
    <recommendedName>
        <fullName evidence="1">KHA domain-containing protein</fullName>
    </recommendedName>
</protein>
<dbReference type="InterPro" id="IPR021789">
    <property type="entry name" value="KHA_dom"/>
</dbReference>
<dbReference type="Gene3D" id="2.160.20.80">
    <property type="entry name" value="E3 ubiquitin-protein ligase SopA"/>
    <property type="match status" value="2"/>
</dbReference>
<dbReference type="GO" id="GO:0051260">
    <property type="term" value="P:protein homooligomerization"/>
    <property type="evidence" value="ECO:0007669"/>
    <property type="project" value="InterPro"/>
</dbReference>
<accession>A0AAN9BA71</accession>
<dbReference type="PANTHER" id="PTHR14136">
    <property type="entry name" value="BTB_POZ DOMAIN-CONTAINING PROTEIN KCTD9"/>
    <property type="match status" value="1"/>
</dbReference>
<dbReference type="GO" id="GO:0035556">
    <property type="term" value="P:intracellular signal transduction"/>
    <property type="evidence" value="ECO:0007669"/>
    <property type="project" value="InterPro"/>
</dbReference>
<evidence type="ECO:0000313" key="3">
    <source>
        <dbReference type="Proteomes" id="UP001374579"/>
    </source>
</evidence>
<dbReference type="InterPro" id="IPR000210">
    <property type="entry name" value="BTB/POZ_dom"/>
</dbReference>
<dbReference type="FunFam" id="2.160.20.80:FF:000002">
    <property type="entry name" value="Potassium channel tetramerization domain-containing 9a"/>
    <property type="match status" value="1"/>
</dbReference>
<reference evidence="2 3" key="1">
    <citation type="submission" date="2024-02" db="EMBL/GenBank/DDBJ databases">
        <title>Chromosome-scale genome assembly of the rough periwinkle Littorina saxatilis.</title>
        <authorList>
            <person name="De Jode A."/>
            <person name="Faria R."/>
            <person name="Formenti G."/>
            <person name="Sims Y."/>
            <person name="Smith T.P."/>
            <person name="Tracey A."/>
            <person name="Wood J.M.D."/>
            <person name="Zagrodzka Z.B."/>
            <person name="Johannesson K."/>
            <person name="Butlin R.K."/>
            <person name="Leder E.H."/>
        </authorList>
    </citation>
    <scope>NUCLEOTIDE SEQUENCE [LARGE SCALE GENOMIC DNA]</scope>
    <source>
        <strain evidence="2">Snail1</strain>
        <tissue evidence="2">Muscle</tissue>
    </source>
</reference>
<dbReference type="Proteomes" id="UP001374579">
    <property type="component" value="Unassembled WGS sequence"/>
</dbReference>
<keyword evidence="3" id="KW-1185">Reference proteome</keyword>
<gene>
    <name evidence="2" type="ORF">V1264_020496</name>
</gene>
<feature type="domain" description="KHA" evidence="1">
    <location>
        <begin position="3"/>
        <end position="82"/>
    </location>
</feature>
<sequence>MKRATVFKSGRTEGGKVIAVGGSIPDLLSKASEKLDFNVTALYTSTGGLIDDADLIRDDEVLYASGGEPFARPRSWAFAQAVGGKVYREESETKEPLVHSSHQEVCNQSEWVHLNVGGKLFTTTVTTLTRTDGDSMLARMFMHGDVEWQSAVDETGAYLIDRSPLYFEPILNYLRHGLLVLDKSVNPEGVLEEAKFFGLTSLIEQLEDVIEREQPPDDSTPINRRELVMALMVTPTNKELRCQGVNFTGANLSKLDLRYINFKYAILRKANLSGANLSYCNFERSDLCNATLDSANLLGVKVLCANMEGASMRGCNFEDPAGSRANMEGALMKNVDLEGSHMAGVNLRVANLKNANLQNCDLRGAVLAGADLENCDLSGCDLQEANLRGANLKGATFELMLNPLHMAQAVR</sequence>
<name>A0AAN9BA71_9CAEN</name>
<dbReference type="SUPFAM" id="SSF54695">
    <property type="entry name" value="POZ domain"/>
    <property type="match status" value="1"/>
</dbReference>
<dbReference type="PANTHER" id="PTHR14136:SF17">
    <property type="entry name" value="BTB_POZ DOMAIN-CONTAINING PROTEIN KCTD9"/>
    <property type="match status" value="1"/>
</dbReference>
<organism evidence="2 3">
    <name type="scientific">Littorina saxatilis</name>
    <dbReference type="NCBI Taxonomy" id="31220"/>
    <lineage>
        <taxon>Eukaryota</taxon>
        <taxon>Metazoa</taxon>
        <taxon>Spiralia</taxon>
        <taxon>Lophotrochozoa</taxon>
        <taxon>Mollusca</taxon>
        <taxon>Gastropoda</taxon>
        <taxon>Caenogastropoda</taxon>
        <taxon>Littorinimorpha</taxon>
        <taxon>Littorinoidea</taxon>
        <taxon>Littorinidae</taxon>
        <taxon>Littorina</taxon>
    </lineage>
</organism>
<proteinExistence type="predicted"/>
<dbReference type="SMART" id="SM00225">
    <property type="entry name" value="BTB"/>
    <property type="match status" value="1"/>
</dbReference>
<comment type="caution">
    <text evidence="2">The sequence shown here is derived from an EMBL/GenBank/DDBJ whole genome shotgun (WGS) entry which is preliminary data.</text>
</comment>
<dbReference type="InterPro" id="IPR003131">
    <property type="entry name" value="T1-type_BTB"/>
</dbReference>
<dbReference type="PROSITE" id="PS51490">
    <property type="entry name" value="KHA"/>
    <property type="match status" value="1"/>
</dbReference>
<dbReference type="Pfam" id="PF02214">
    <property type="entry name" value="BTB_2"/>
    <property type="match status" value="1"/>
</dbReference>
<dbReference type="InterPro" id="IPR011333">
    <property type="entry name" value="SKP1/BTB/POZ_sf"/>
</dbReference>
<dbReference type="EMBL" id="JBAMIC010000010">
    <property type="protein sequence ID" value="KAK7102251.1"/>
    <property type="molecule type" value="Genomic_DNA"/>
</dbReference>
<dbReference type="AlphaFoldDB" id="A0AAN9BA71"/>
<evidence type="ECO:0000259" key="1">
    <source>
        <dbReference type="PROSITE" id="PS51490"/>
    </source>
</evidence>
<dbReference type="Pfam" id="PF11834">
    <property type="entry name" value="KHA"/>
    <property type="match status" value="1"/>
</dbReference>
<dbReference type="InterPro" id="IPR036572">
    <property type="entry name" value="Doublecortin_dom_sf"/>
</dbReference>